<feature type="compositionally biased region" description="Basic and acidic residues" evidence="1">
    <location>
        <begin position="36"/>
        <end position="51"/>
    </location>
</feature>
<evidence type="ECO:0000313" key="3">
    <source>
        <dbReference type="Proteomes" id="UP000000851"/>
    </source>
</evidence>
<accession>C7QBG5</accession>
<feature type="region of interest" description="Disordered" evidence="1">
    <location>
        <begin position="29"/>
        <end position="156"/>
    </location>
</feature>
<feature type="compositionally biased region" description="Basic and acidic residues" evidence="1">
    <location>
        <begin position="139"/>
        <end position="156"/>
    </location>
</feature>
<sequence>MGIFDVFKTKVSGAADKAGDVAGQAWDKAGGVAGQAKDKVSDMMDKKKGEAADPSAPPAAHAPAGAEADSEAGASTMVSEGAPVATAGEAAPGVGDDGAPPKDSAGGMTQSIKGNAASGADQAGEMRAGEMAEGATGNRFDEKTDSGVRQAKDKLG</sequence>
<proteinExistence type="predicted"/>
<dbReference type="HOGENOM" id="CLU_1683407_0_0_11"/>
<gene>
    <name evidence="2" type="ordered locus">Caci_1621</name>
</gene>
<dbReference type="RefSeq" id="WP_012785836.1">
    <property type="nucleotide sequence ID" value="NC_013131.1"/>
</dbReference>
<feature type="compositionally biased region" description="Low complexity" evidence="1">
    <location>
        <begin position="52"/>
        <end position="75"/>
    </location>
</feature>
<dbReference type="Proteomes" id="UP000000851">
    <property type="component" value="Chromosome"/>
</dbReference>
<dbReference type="KEGG" id="cai:Caci_1621"/>
<reference evidence="2 3" key="1">
    <citation type="journal article" date="2009" name="Stand. Genomic Sci.">
        <title>Complete genome sequence of Catenulispora acidiphila type strain (ID 139908).</title>
        <authorList>
            <person name="Copeland A."/>
            <person name="Lapidus A."/>
            <person name="Glavina Del Rio T."/>
            <person name="Nolan M."/>
            <person name="Lucas S."/>
            <person name="Chen F."/>
            <person name="Tice H."/>
            <person name="Cheng J.F."/>
            <person name="Bruce D."/>
            <person name="Goodwin L."/>
            <person name="Pitluck S."/>
            <person name="Mikhailova N."/>
            <person name="Pati A."/>
            <person name="Ivanova N."/>
            <person name="Mavromatis K."/>
            <person name="Chen A."/>
            <person name="Palaniappan K."/>
            <person name="Chain P."/>
            <person name="Land M."/>
            <person name="Hauser L."/>
            <person name="Chang Y.J."/>
            <person name="Jeffries C.D."/>
            <person name="Chertkov O."/>
            <person name="Brettin T."/>
            <person name="Detter J.C."/>
            <person name="Han C."/>
            <person name="Ali Z."/>
            <person name="Tindall B.J."/>
            <person name="Goker M."/>
            <person name="Bristow J."/>
            <person name="Eisen J.A."/>
            <person name="Markowitz V."/>
            <person name="Hugenholtz P."/>
            <person name="Kyrpides N.C."/>
            <person name="Klenk H.P."/>
        </authorList>
    </citation>
    <scope>NUCLEOTIDE SEQUENCE [LARGE SCALE GENOMIC DNA]</scope>
    <source>
        <strain evidence="3">DSM 44928 / JCM 14897 / NBRC 102108 / NRRL B-24433 / ID139908</strain>
    </source>
</reference>
<evidence type="ECO:0000313" key="2">
    <source>
        <dbReference type="EMBL" id="ACU70542.1"/>
    </source>
</evidence>
<dbReference type="OrthoDB" id="5125103at2"/>
<protein>
    <submittedName>
        <fullName evidence="2">Uncharacterized protein</fullName>
    </submittedName>
</protein>
<evidence type="ECO:0000256" key="1">
    <source>
        <dbReference type="SAM" id="MobiDB-lite"/>
    </source>
</evidence>
<dbReference type="EMBL" id="CP001700">
    <property type="protein sequence ID" value="ACU70542.1"/>
    <property type="molecule type" value="Genomic_DNA"/>
</dbReference>
<dbReference type="AlphaFoldDB" id="C7QBG5"/>
<keyword evidence="3" id="KW-1185">Reference proteome</keyword>
<organism evidence="2 3">
    <name type="scientific">Catenulispora acidiphila (strain DSM 44928 / JCM 14897 / NBRC 102108 / NRRL B-24433 / ID139908)</name>
    <dbReference type="NCBI Taxonomy" id="479433"/>
    <lineage>
        <taxon>Bacteria</taxon>
        <taxon>Bacillati</taxon>
        <taxon>Actinomycetota</taxon>
        <taxon>Actinomycetes</taxon>
        <taxon>Catenulisporales</taxon>
        <taxon>Catenulisporaceae</taxon>
        <taxon>Catenulispora</taxon>
    </lineage>
</organism>
<name>C7QBG5_CATAD</name>
<dbReference type="STRING" id="479433.Caci_1621"/>
<dbReference type="InParanoid" id="C7QBG5"/>